<evidence type="ECO:0000313" key="1">
    <source>
        <dbReference type="EMBL" id="KMO36963.1"/>
    </source>
</evidence>
<reference evidence="1 2" key="1">
    <citation type="submission" date="2015-03" db="EMBL/GenBank/DDBJ databases">
        <title>Genome sequencing of Methylobacterium aquaticum DSM16371 type strain.</title>
        <authorList>
            <person name="Chaudhry V."/>
            <person name="Patil P.B."/>
        </authorList>
    </citation>
    <scope>NUCLEOTIDE SEQUENCE [LARGE SCALE GENOMIC DNA]</scope>
    <source>
        <strain evidence="1 2">DSM 16371</strain>
    </source>
</reference>
<accession>A0A0J6SUD9</accession>
<dbReference type="Proteomes" id="UP000035929">
    <property type="component" value="Unassembled WGS sequence"/>
</dbReference>
<proteinExistence type="predicted"/>
<evidence type="ECO:0000313" key="2">
    <source>
        <dbReference type="Proteomes" id="UP000035929"/>
    </source>
</evidence>
<organism evidence="1 2">
    <name type="scientific">Methylobacterium aquaticum</name>
    <dbReference type="NCBI Taxonomy" id="270351"/>
    <lineage>
        <taxon>Bacteria</taxon>
        <taxon>Pseudomonadati</taxon>
        <taxon>Pseudomonadota</taxon>
        <taxon>Alphaproteobacteria</taxon>
        <taxon>Hyphomicrobiales</taxon>
        <taxon>Methylobacteriaceae</taxon>
        <taxon>Methylobacterium</taxon>
    </lineage>
</organism>
<name>A0A0J6SUD9_9HYPH</name>
<comment type="caution">
    <text evidence="1">The sequence shown here is derived from an EMBL/GenBank/DDBJ whole genome shotgun (WGS) entry which is preliminary data.</text>
</comment>
<dbReference type="AlphaFoldDB" id="A0A0J6SUD9"/>
<dbReference type="EMBL" id="LABX01000062">
    <property type="protein sequence ID" value="KMO36963.1"/>
    <property type="molecule type" value="Genomic_DNA"/>
</dbReference>
<dbReference type="PATRIC" id="fig|270351.6.peg.6511"/>
<protein>
    <submittedName>
        <fullName evidence="1">Uncharacterized protein</fullName>
    </submittedName>
</protein>
<gene>
    <name evidence="1" type="ORF">VP06_08760</name>
</gene>
<sequence>MNGADAPALPLRLVPAADEGRPAGLRLTPGEAAALLDRIAPRIARYAHLRLALAGGEAVLFGSEVLSDRTPLPWCAAPLGWLAAAGPLFLPFGSRLDVPAPWCAEVGRRLLDRHGLPGPALLAPAAVPASEGGGLRLLDLSGSRALSEVDAARLGALLGGLA</sequence>